<comment type="caution">
    <text evidence="3">The sequence shown here is derived from an EMBL/GenBank/DDBJ whole genome shotgun (WGS) entry which is preliminary data.</text>
</comment>
<reference evidence="3 4" key="1">
    <citation type="submission" date="2015-12" db="EMBL/GenBank/DDBJ databases">
        <title>Draft genome sequence of Streptomyces silvensis ATCC 53525, a producer of novel hormone antagonists.</title>
        <authorList>
            <person name="Johnston C.W."/>
            <person name="Li Y."/>
            <person name="Magarvey N.A."/>
        </authorList>
    </citation>
    <scope>NUCLEOTIDE SEQUENCE [LARGE SCALE GENOMIC DNA]</scope>
    <source>
        <strain evidence="3 4">ATCC 53525</strain>
    </source>
</reference>
<evidence type="ECO:0000313" key="3">
    <source>
        <dbReference type="EMBL" id="KUF13303.1"/>
    </source>
</evidence>
<evidence type="ECO:0000256" key="2">
    <source>
        <dbReference type="SAM" id="MobiDB-lite"/>
    </source>
</evidence>
<feature type="compositionally biased region" description="Polar residues" evidence="2">
    <location>
        <begin position="721"/>
        <end position="737"/>
    </location>
</feature>
<protein>
    <submittedName>
        <fullName evidence="3">Uncharacterized protein</fullName>
    </submittedName>
</protein>
<accession>A0A0W7WS20</accession>
<organism evidence="3 4">
    <name type="scientific">Streptomyces silvensis</name>
    <dbReference type="NCBI Taxonomy" id="1765722"/>
    <lineage>
        <taxon>Bacteria</taxon>
        <taxon>Bacillati</taxon>
        <taxon>Actinomycetota</taxon>
        <taxon>Actinomycetes</taxon>
        <taxon>Kitasatosporales</taxon>
        <taxon>Streptomycetaceae</taxon>
        <taxon>Streptomyces</taxon>
    </lineage>
</organism>
<name>A0A0W7WS20_9ACTN</name>
<dbReference type="EMBL" id="LOCL01000078">
    <property type="protein sequence ID" value="KUF13303.1"/>
    <property type="molecule type" value="Genomic_DNA"/>
</dbReference>
<keyword evidence="1" id="KW-0175">Coiled coil</keyword>
<gene>
    <name evidence="3" type="ORF">AT728_33125</name>
</gene>
<sequence>MAVKRPEGIFPYVSTDAWSEKLAEAIKNTCEQEGVTPPPRTAITEGLGTALGDTEIKKLVVSQRTTKVLATSAYRVVKAGEDKVLLLTCHVHGAGVVPWDLNDRTASFWTPPSPEATDRVKALVNAEFKLEEARKAEKQAEKAREARRRSVDDDTYAAAELAAAEDKYRAATSQVTEAQRVRDALLSSLGNRRPRPVVKSAEEDGRAMAALVLAPQPREVAVHLQRYAVENLRRAGRGRGYDLVESLVAAGQLSRGMCVLQQWQLQDQTGQTSKSWRMVAVTANNRALARLDIFDLQVEHLVTGMPQSLYPYPRESTDSELLLHNQREVLNRISYSLNEVLATEGTDREQPAHRAGRIADVPTEVVVGCSNPAALEHLLRALNVDDHLRGIQPYDEDARLIALFAILVDAYATEGLLVQALADTFPEARGADRLNVDGVRSALTANGPLAPLSPLLPPGEEISPVTLRDIALRSITALVFPDLPTAPPKTGQRQVRDVGRYWPIVRGALQEPAWSQTGAKTAAARTKLWSAAVAQLSMHRANILSANGLFGVPDAKEGARQDPRSLKDLFLGAQAGDATAWAALVQRMVPNLIHAPEPLITPGQGSEAGGQRKGERRSPANAVAALKMAYKQEAPNVTRELLLAFAKAVLEHPSATETPEAPDGTKPICYGEQTWSEENRSTIVPGMILAPDTDGQPTALVVDKAWFDELFPPIWGSIFQTGSGRNSATGTTGSTDQAESRSNDDTSRAAGGVAADPRAQLGALRKELPARIELVEGGYERAVQAADALLSDFETARRLRDDLGEDPLPADQRIEWMEKLTKARGAAEASISALSQVEALILKL</sequence>
<keyword evidence="4" id="KW-1185">Reference proteome</keyword>
<dbReference type="OrthoDB" id="3887965at2"/>
<dbReference type="RefSeq" id="WP_058852358.1">
    <property type="nucleotide sequence ID" value="NZ_LOCL01000078.1"/>
</dbReference>
<dbReference type="AlphaFoldDB" id="A0A0W7WS20"/>
<evidence type="ECO:0000256" key="1">
    <source>
        <dbReference type="SAM" id="Coils"/>
    </source>
</evidence>
<feature type="compositionally biased region" description="Basic and acidic residues" evidence="2">
    <location>
        <begin position="738"/>
        <end position="747"/>
    </location>
</feature>
<dbReference type="Proteomes" id="UP000054804">
    <property type="component" value="Unassembled WGS sequence"/>
</dbReference>
<feature type="coiled-coil region" evidence="1">
    <location>
        <begin position="123"/>
        <end position="181"/>
    </location>
</feature>
<feature type="region of interest" description="Disordered" evidence="2">
    <location>
        <begin position="721"/>
        <end position="755"/>
    </location>
</feature>
<evidence type="ECO:0000313" key="4">
    <source>
        <dbReference type="Proteomes" id="UP000054804"/>
    </source>
</evidence>
<proteinExistence type="predicted"/>
<feature type="region of interest" description="Disordered" evidence="2">
    <location>
        <begin position="596"/>
        <end position="618"/>
    </location>
</feature>